<keyword evidence="2" id="KW-0808">Transferase</keyword>
<name>A0ABU5K5C1_9ACTN</name>
<protein>
    <submittedName>
        <fullName evidence="2">Glycosyltransferase</fullName>
        <ecNumber evidence="2">2.4.-.-</ecNumber>
    </submittedName>
</protein>
<comment type="caution">
    <text evidence="2">The sequence shown here is derived from an EMBL/GenBank/DDBJ whole genome shotgun (WGS) entry which is preliminary data.</text>
</comment>
<dbReference type="InterPro" id="IPR029044">
    <property type="entry name" value="Nucleotide-diphossugar_trans"/>
</dbReference>
<evidence type="ECO:0000313" key="3">
    <source>
        <dbReference type="Proteomes" id="UP001291999"/>
    </source>
</evidence>
<dbReference type="Gene3D" id="3.90.550.10">
    <property type="entry name" value="Spore Coat Polysaccharide Biosynthesis Protein SpsA, Chain A"/>
    <property type="match status" value="1"/>
</dbReference>
<proteinExistence type="predicted"/>
<dbReference type="EMBL" id="JAXQPW010000001">
    <property type="protein sequence ID" value="MDZ5660150.1"/>
    <property type="molecule type" value="Genomic_DNA"/>
</dbReference>
<sequence length="297" mass="32839">MIEIFLPYWGDPGYLYEAVASVQAQTDPDWRLVVVDDHYPDPSVAEFFAGLGDDRVTYHRNETNLGITGNYRRCLELASQEWMVFFGCDDLMLATYVATVRAATEGAPAGVDVVSPGAIVIDEHGVESDPLVDRVKQRLFAPRLSGPRVLTGEDLAVSLLRGNWTYWPSLAFRVEPVRRQGFIDDLPLIQDLALLVDLALAGSSMLVLPEVVFAYRRHSQSASSTTVADGGRFAGERTYFEVAARRCAQAGWPRAARAARMHLASRLYAVTQLPGAARRRSWDSVRTLARHAVATGR</sequence>
<dbReference type="InterPro" id="IPR001173">
    <property type="entry name" value="Glyco_trans_2-like"/>
</dbReference>
<reference evidence="2 3" key="1">
    <citation type="submission" date="2023-11" db="EMBL/GenBank/DDBJ databases">
        <title>Novel species in genus Nocardioides.</title>
        <authorList>
            <person name="Zhou H."/>
        </authorList>
    </citation>
    <scope>NUCLEOTIDE SEQUENCE [LARGE SCALE GENOMIC DNA]</scope>
    <source>
        <strain evidence="2 3">S-58</strain>
    </source>
</reference>
<evidence type="ECO:0000259" key="1">
    <source>
        <dbReference type="Pfam" id="PF00535"/>
    </source>
</evidence>
<dbReference type="Proteomes" id="UP001291999">
    <property type="component" value="Unassembled WGS sequence"/>
</dbReference>
<dbReference type="InterPro" id="IPR050834">
    <property type="entry name" value="Glycosyltransf_2"/>
</dbReference>
<gene>
    <name evidence="2" type="ORF">SFC79_00090</name>
</gene>
<feature type="domain" description="Glycosyltransferase 2-like" evidence="1">
    <location>
        <begin position="4"/>
        <end position="107"/>
    </location>
</feature>
<evidence type="ECO:0000313" key="2">
    <source>
        <dbReference type="EMBL" id="MDZ5660150.1"/>
    </source>
</evidence>
<keyword evidence="3" id="KW-1185">Reference proteome</keyword>
<accession>A0ABU5K5C1</accession>
<dbReference type="SUPFAM" id="SSF53448">
    <property type="entry name" value="Nucleotide-diphospho-sugar transferases"/>
    <property type="match status" value="1"/>
</dbReference>
<dbReference type="PANTHER" id="PTHR43685:SF2">
    <property type="entry name" value="GLYCOSYLTRANSFERASE 2-LIKE DOMAIN-CONTAINING PROTEIN"/>
    <property type="match status" value="1"/>
</dbReference>
<dbReference type="PANTHER" id="PTHR43685">
    <property type="entry name" value="GLYCOSYLTRANSFERASE"/>
    <property type="match status" value="1"/>
</dbReference>
<dbReference type="EC" id="2.4.-.-" evidence="2"/>
<dbReference type="GO" id="GO:0016757">
    <property type="term" value="F:glycosyltransferase activity"/>
    <property type="evidence" value="ECO:0007669"/>
    <property type="project" value="UniProtKB-KW"/>
</dbReference>
<organism evidence="2 3">
    <name type="scientific">Nocardioides renjunii</name>
    <dbReference type="NCBI Taxonomy" id="3095075"/>
    <lineage>
        <taxon>Bacteria</taxon>
        <taxon>Bacillati</taxon>
        <taxon>Actinomycetota</taxon>
        <taxon>Actinomycetes</taxon>
        <taxon>Propionibacteriales</taxon>
        <taxon>Nocardioidaceae</taxon>
        <taxon>Nocardioides</taxon>
    </lineage>
</organism>
<dbReference type="Pfam" id="PF00535">
    <property type="entry name" value="Glycos_transf_2"/>
    <property type="match status" value="1"/>
</dbReference>
<keyword evidence="2" id="KW-0328">Glycosyltransferase</keyword>
<dbReference type="RefSeq" id="WP_322422775.1">
    <property type="nucleotide sequence ID" value="NZ_JAXQPW010000001.1"/>
</dbReference>